<dbReference type="Proteomes" id="UP001143370">
    <property type="component" value="Unassembled WGS sequence"/>
</dbReference>
<dbReference type="EMBL" id="BSFJ01000035">
    <property type="protein sequence ID" value="GLK73861.1"/>
    <property type="molecule type" value="Genomic_DNA"/>
</dbReference>
<accession>A0A9W6JAC8</accession>
<keyword evidence="1" id="KW-1133">Transmembrane helix</keyword>
<evidence type="ECO:0000256" key="1">
    <source>
        <dbReference type="SAM" id="Phobius"/>
    </source>
</evidence>
<reference evidence="2" key="1">
    <citation type="journal article" date="2014" name="Int. J. Syst. Evol. Microbiol.">
        <title>Complete genome sequence of Corynebacterium casei LMG S-19264T (=DSM 44701T), isolated from a smear-ripened cheese.</title>
        <authorList>
            <consortium name="US DOE Joint Genome Institute (JGI-PGF)"/>
            <person name="Walter F."/>
            <person name="Albersmeier A."/>
            <person name="Kalinowski J."/>
            <person name="Ruckert C."/>
        </authorList>
    </citation>
    <scope>NUCLEOTIDE SEQUENCE</scope>
    <source>
        <strain evidence="2">VKM B-2484</strain>
    </source>
</reference>
<sequence length="91" mass="10158">MDRPSTRLSTFFAKIGDSSYSLYLTHPFVMISYAFALKFAPINQLSQMLQIVFVVTAVILSIVLGLMVHLFVERPIMGVLSLSLKPKYSSA</sequence>
<gene>
    <name evidence="2" type="ORF">GCM10017643_39790</name>
</gene>
<comment type="caution">
    <text evidence="2">The sequence shown here is derived from an EMBL/GenBank/DDBJ whole genome shotgun (WGS) entry which is preliminary data.</text>
</comment>
<organism evidence="2 3">
    <name type="scientific">Ancylobacter dichloromethanicus</name>
    <dbReference type="NCBI Taxonomy" id="518825"/>
    <lineage>
        <taxon>Bacteria</taxon>
        <taxon>Pseudomonadati</taxon>
        <taxon>Pseudomonadota</taxon>
        <taxon>Alphaproteobacteria</taxon>
        <taxon>Hyphomicrobiales</taxon>
        <taxon>Xanthobacteraceae</taxon>
        <taxon>Ancylobacter</taxon>
    </lineage>
</organism>
<evidence type="ECO:0000313" key="3">
    <source>
        <dbReference type="Proteomes" id="UP001143370"/>
    </source>
</evidence>
<name>A0A9W6JAC8_9HYPH</name>
<reference evidence="2" key="2">
    <citation type="submission" date="2023-01" db="EMBL/GenBank/DDBJ databases">
        <authorList>
            <person name="Sun Q."/>
            <person name="Evtushenko L."/>
        </authorList>
    </citation>
    <scope>NUCLEOTIDE SEQUENCE</scope>
    <source>
        <strain evidence="2">VKM B-2484</strain>
    </source>
</reference>
<keyword evidence="3" id="KW-1185">Reference proteome</keyword>
<keyword evidence="1" id="KW-0812">Transmembrane</keyword>
<keyword evidence="1" id="KW-0472">Membrane</keyword>
<evidence type="ECO:0008006" key="4">
    <source>
        <dbReference type="Google" id="ProtNLM"/>
    </source>
</evidence>
<proteinExistence type="predicted"/>
<protein>
    <recommendedName>
        <fullName evidence="4">Acyltransferase 3 domain-containing protein</fullName>
    </recommendedName>
</protein>
<feature type="transmembrane region" description="Helical" evidence="1">
    <location>
        <begin position="20"/>
        <end position="39"/>
    </location>
</feature>
<feature type="transmembrane region" description="Helical" evidence="1">
    <location>
        <begin position="51"/>
        <end position="72"/>
    </location>
</feature>
<evidence type="ECO:0000313" key="2">
    <source>
        <dbReference type="EMBL" id="GLK73861.1"/>
    </source>
</evidence>
<dbReference type="AlphaFoldDB" id="A0A9W6JAC8"/>